<gene>
    <name evidence="2" type="ORF">Anas_11281</name>
</gene>
<reference evidence="2 3" key="1">
    <citation type="journal article" date="2019" name="PLoS Biol.">
        <title>Sex chromosomes control vertical transmission of feminizing Wolbachia symbionts in an isopod.</title>
        <authorList>
            <person name="Becking T."/>
            <person name="Chebbi M.A."/>
            <person name="Giraud I."/>
            <person name="Moumen B."/>
            <person name="Laverre T."/>
            <person name="Caubet Y."/>
            <person name="Peccoud J."/>
            <person name="Gilbert C."/>
            <person name="Cordaux R."/>
        </authorList>
    </citation>
    <scope>NUCLEOTIDE SEQUENCE [LARGE SCALE GENOMIC DNA]</scope>
    <source>
        <strain evidence="2">ANa2</strain>
        <tissue evidence="2">Whole body excluding digestive tract and cuticle</tissue>
    </source>
</reference>
<accession>A0A5N5TAG9</accession>
<name>A0A5N5TAG9_9CRUS</name>
<dbReference type="PANTHER" id="PTHR31025:SF9">
    <property type="entry name" value="SI:DKEY-286J15.1"/>
    <property type="match status" value="1"/>
</dbReference>
<feature type="compositionally biased region" description="Basic and acidic residues" evidence="1">
    <location>
        <begin position="375"/>
        <end position="389"/>
    </location>
</feature>
<dbReference type="EMBL" id="SEYY01005093">
    <property type="protein sequence ID" value="KAB7503472.1"/>
    <property type="molecule type" value="Genomic_DNA"/>
</dbReference>
<dbReference type="OrthoDB" id="10069372at2759"/>
<evidence type="ECO:0000256" key="1">
    <source>
        <dbReference type="SAM" id="MobiDB-lite"/>
    </source>
</evidence>
<feature type="region of interest" description="Disordered" evidence="1">
    <location>
        <begin position="371"/>
        <end position="402"/>
    </location>
</feature>
<evidence type="ECO:0000313" key="2">
    <source>
        <dbReference type="EMBL" id="KAB7503472.1"/>
    </source>
</evidence>
<dbReference type="AlphaFoldDB" id="A0A5N5TAG9"/>
<proteinExistence type="predicted"/>
<comment type="caution">
    <text evidence="2">The sequence shown here is derived from an EMBL/GenBank/DDBJ whole genome shotgun (WGS) entry which is preliminary data.</text>
</comment>
<sequence length="653" mass="75747">MSSNINSEDLQELKTSEEGVEVFLFLQNLKNVYNINESIGTYICSKVKNIINNYRHKTKRKIYEDLKANQIVSKKLNEIIDFALQESDFEKLFEYYSDISYADELEENVVPTCCRYIYNKHEKSCLKANLKDRPLSTDDDLDINVKPSPSVSRSKTKISVESKHKKSHLKTLLCEELHIDKEVLSDSTIQYFNKESKTWEEPIVWSSLKPNENVRIILPNETNNFEDQSNTIGEKPSLTFEAEDSTELENGHEYPTDYYIQSILEEYERSGGKLEWIKNFKLPEFDSKLQKKMEEGTAIQAIERTRICQAIVKSLHLMNVTTLASNEVHFILNVMFFTYPKLAESEKNYKMSWNIWKVSIENMFENSKNVNIRTKSRESKSDSKRKSLKESPLPAKRNKSDENCSSNLVASLALSDANVSEASKLEKISAGMDATFQERRMQVVTEQWNIEDIFTSYPWLHHENEIFAEFSRIVQFDWQVDQVIDAGFRKITIPLLNILKNHPKHRAIVDKEKELRSVEKKNKGASNFNYKMTLFALPFAIGEDIETVFKQANSYYEEPIQIEFTGGEHYDNGKSYSVTLENCKIECSNLQKAVAVFFCSFFIFNLAYPSDIKKFLYAIERNILNIPGNAPPPTSVVKLFSKLDEYFMKKEID</sequence>
<evidence type="ECO:0000313" key="3">
    <source>
        <dbReference type="Proteomes" id="UP000326759"/>
    </source>
</evidence>
<dbReference type="Proteomes" id="UP000326759">
    <property type="component" value="Unassembled WGS sequence"/>
</dbReference>
<keyword evidence="3" id="KW-1185">Reference proteome</keyword>
<dbReference type="PANTHER" id="PTHR31025">
    <property type="entry name" value="SI:CH211-196P9.1-RELATED"/>
    <property type="match status" value="1"/>
</dbReference>
<organism evidence="2 3">
    <name type="scientific">Armadillidium nasatum</name>
    <dbReference type="NCBI Taxonomy" id="96803"/>
    <lineage>
        <taxon>Eukaryota</taxon>
        <taxon>Metazoa</taxon>
        <taxon>Ecdysozoa</taxon>
        <taxon>Arthropoda</taxon>
        <taxon>Crustacea</taxon>
        <taxon>Multicrustacea</taxon>
        <taxon>Malacostraca</taxon>
        <taxon>Eumalacostraca</taxon>
        <taxon>Peracarida</taxon>
        <taxon>Isopoda</taxon>
        <taxon>Oniscidea</taxon>
        <taxon>Crinocheta</taxon>
        <taxon>Armadillidiidae</taxon>
        <taxon>Armadillidium</taxon>
    </lineage>
</organism>
<protein>
    <submittedName>
        <fullName evidence="2">Uncharacterized protein</fullName>
    </submittedName>
</protein>